<gene>
    <name evidence="5" type="primary">tsaB</name>
    <name evidence="5" type="ORF">NBRC116585_02450</name>
</gene>
<feature type="domain" description="Gcp-like" evidence="4">
    <location>
        <begin position="33"/>
        <end position="148"/>
    </location>
</feature>
<reference evidence="5 6" key="1">
    <citation type="submission" date="2024-04" db="EMBL/GenBank/DDBJ databases">
        <title>Draft genome sequence of Thalassolituus maritimus NBRC 116585.</title>
        <authorList>
            <person name="Miyakawa T."/>
            <person name="Kusuya Y."/>
            <person name="Miura T."/>
        </authorList>
    </citation>
    <scope>NUCLEOTIDE SEQUENCE [LARGE SCALE GENOMIC DNA]</scope>
    <source>
        <strain evidence="5 6">5NW40-0001</strain>
    </source>
</reference>
<accession>A0ABP9ZVF7</accession>
<evidence type="ECO:0000256" key="1">
    <source>
        <dbReference type="ARBA" id="ARBA00010493"/>
    </source>
</evidence>
<protein>
    <recommendedName>
        <fullName evidence="2">tRNA threonylcarbamoyladenosine biosynthesis protein TsaB</fullName>
    </recommendedName>
    <alternativeName>
        <fullName evidence="3">t(6)A37 threonylcarbamoyladenosine biosynthesis protein TsaB</fullName>
    </alternativeName>
</protein>
<evidence type="ECO:0000256" key="3">
    <source>
        <dbReference type="ARBA" id="ARBA00032446"/>
    </source>
</evidence>
<dbReference type="Proteomes" id="UP001481413">
    <property type="component" value="Unassembled WGS sequence"/>
</dbReference>
<dbReference type="RefSeq" id="WP_353293073.1">
    <property type="nucleotide sequence ID" value="NZ_BAABWH010000001.1"/>
</dbReference>
<name>A0ABP9ZVF7_9GAMM</name>
<comment type="caution">
    <text evidence="5">The sequence shown here is derived from an EMBL/GenBank/DDBJ whole genome shotgun (WGS) entry which is preliminary data.</text>
</comment>
<dbReference type="PANTHER" id="PTHR11735">
    <property type="entry name" value="TRNA N6-ADENOSINE THREONYLCARBAMOYLTRANSFERASE"/>
    <property type="match status" value="1"/>
</dbReference>
<sequence length="234" mass="24696">MATLLTIDASSSLCSVALERNDELLWSTEDQPRRHAQRLLPMIDDIVAQAGIAKGDLDGIAFGRGPGSFTGIRIAVSVAQGLSLGLDVPVCGVSSLATVALAAAQNDSSVKEVFALMDAHMGEVFWGRFQVEDSGLTLIGEEVVGSPELCLAAMAECSGQVAGNGLALEAFSDCNQALASLQPEARVMASLARDAWKQGQFGAADQHSPVYLRNSVAWKKLDEQPSLLKRPSAR</sequence>
<evidence type="ECO:0000313" key="5">
    <source>
        <dbReference type="EMBL" id="GAA6144128.1"/>
    </source>
</evidence>
<evidence type="ECO:0000313" key="6">
    <source>
        <dbReference type="Proteomes" id="UP001481413"/>
    </source>
</evidence>
<dbReference type="PANTHER" id="PTHR11735:SF11">
    <property type="entry name" value="TRNA THREONYLCARBAMOYLADENOSINE BIOSYNTHESIS PROTEIN TSAB"/>
    <property type="match status" value="1"/>
</dbReference>
<dbReference type="CDD" id="cd24032">
    <property type="entry name" value="ASKHA_NBD_TsaB"/>
    <property type="match status" value="1"/>
</dbReference>
<dbReference type="Pfam" id="PF00814">
    <property type="entry name" value="TsaD"/>
    <property type="match status" value="1"/>
</dbReference>
<dbReference type="SUPFAM" id="SSF53067">
    <property type="entry name" value="Actin-like ATPase domain"/>
    <property type="match status" value="2"/>
</dbReference>
<dbReference type="InterPro" id="IPR022496">
    <property type="entry name" value="T6A_TsaB"/>
</dbReference>
<dbReference type="Gene3D" id="3.30.420.40">
    <property type="match status" value="2"/>
</dbReference>
<organism evidence="5 6">
    <name type="scientific">Thalassolituus maritimus</name>
    <dbReference type="NCBI Taxonomy" id="484498"/>
    <lineage>
        <taxon>Bacteria</taxon>
        <taxon>Pseudomonadati</taxon>
        <taxon>Pseudomonadota</taxon>
        <taxon>Gammaproteobacteria</taxon>
        <taxon>Oceanospirillales</taxon>
        <taxon>Oceanospirillaceae</taxon>
        <taxon>Thalassolituus</taxon>
    </lineage>
</organism>
<dbReference type="NCBIfam" id="TIGR03725">
    <property type="entry name" value="T6A_YeaZ"/>
    <property type="match status" value="1"/>
</dbReference>
<dbReference type="EMBL" id="BAABWH010000001">
    <property type="protein sequence ID" value="GAA6144128.1"/>
    <property type="molecule type" value="Genomic_DNA"/>
</dbReference>
<evidence type="ECO:0000256" key="2">
    <source>
        <dbReference type="ARBA" id="ARBA00019012"/>
    </source>
</evidence>
<proteinExistence type="inferred from homology"/>
<dbReference type="InterPro" id="IPR000905">
    <property type="entry name" value="Gcp-like_dom"/>
</dbReference>
<keyword evidence="6" id="KW-1185">Reference proteome</keyword>
<comment type="similarity">
    <text evidence="1">Belongs to the KAE1 / TsaD family. TsaB subfamily.</text>
</comment>
<evidence type="ECO:0000259" key="4">
    <source>
        <dbReference type="Pfam" id="PF00814"/>
    </source>
</evidence>
<dbReference type="InterPro" id="IPR043129">
    <property type="entry name" value="ATPase_NBD"/>
</dbReference>